<accession>A0ABT8CRP7</accession>
<feature type="signal peptide" evidence="1">
    <location>
        <begin position="1"/>
        <end position="19"/>
    </location>
</feature>
<organism evidence="2 3">
    <name type="scientific">Paenimyroides ceti</name>
    <dbReference type="NCBI Taxonomy" id="395087"/>
    <lineage>
        <taxon>Bacteria</taxon>
        <taxon>Pseudomonadati</taxon>
        <taxon>Bacteroidota</taxon>
        <taxon>Flavobacteriia</taxon>
        <taxon>Flavobacteriales</taxon>
        <taxon>Flavobacteriaceae</taxon>
        <taxon>Paenimyroides</taxon>
    </lineage>
</organism>
<evidence type="ECO:0000313" key="2">
    <source>
        <dbReference type="EMBL" id="MDN3705907.1"/>
    </source>
</evidence>
<sequence length="276" mass="31815">MKRFILSIFAILITSFSWAQEDLVYILQPFTEQTQVVYTDMEIPFYKRLGEKKMAGKIPAAQSLRVVNVMNSDDEDLNKYMAVNYQEKTVYVEKKNVAFKKIRTKENDFYFRIGAFYLGGEYNNSLLYLTSIPHNANYQTDSFAFPLVTDEGLIDIKVFDNKGLKDITNLIQIDYQGEYCGAESGDSWLYWSAMDGFNQLADLIGWADMDYIAERFIFPTDEGGKSGKIIYEIEHGVLEDDTVDADYKITKKQKTYTLKNGKLNPEFTSLITTLNR</sequence>
<dbReference type="RefSeq" id="WP_290362053.1">
    <property type="nucleotide sequence ID" value="NZ_JAUFQU010000001.1"/>
</dbReference>
<keyword evidence="1" id="KW-0732">Signal</keyword>
<keyword evidence="3" id="KW-1185">Reference proteome</keyword>
<protein>
    <submittedName>
        <fullName evidence="2">Uncharacterized protein</fullName>
    </submittedName>
</protein>
<comment type="caution">
    <text evidence="2">The sequence shown here is derived from an EMBL/GenBank/DDBJ whole genome shotgun (WGS) entry which is preliminary data.</text>
</comment>
<dbReference type="EMBL" id="JAUFQU010000001">
    <property type="protein sequence ID" value="MDN3705907.1"/>
    <property type="molecule type" value="Genomic_DNA"/>
</dbReference>
<dbReference type="Proteomes" id="UP001242368">
    <property type="component" value="Unassembled WGS sequence"/>
</dbReference>
<reference evidence="3" key="1">
    <citation type="journal article" date="2019" name="Int. J. Syst. Evol. Microbiol.">
        <title>The Global Catalogue of Microorganisms (GCM) 10K type strain sequencing project: providing services to taxonomists for standard genome sequencing and annotation.</title>
        <authorList>
            <consortium name="The Broad Institute Genomics Platform"/>
            <consortium name="The Broad Institute Genome Sequencing Center for Infectious Disease"/>
            <person name="Wu L."/>
            <person name="Ma J."/>
        </authorList>
    </citation>
    <scope>NUCLEOTIDE SEQUENCE [LARGE SCALE GENOMIC DNA]</scope>
    <source>
        <strain evidence="3">CECT 7184</strain>
    </source>
</reference>
<gene>
    <name evidence="2" type="ORF">QW060_02050</name>
</gene>
<proteinExistence type="predicted"/>
<evidence type="ECO:0000256" key="1">
    <source>
        <dbReference type="SAM" id="SignalP"/>
    </source>
</evidence>
<evidence type="ECO:0000313" key="3">
    <source>
        <dbReference type="Proteomes" id="UP001242368"/>
    </source>
</evidence>
<feature type="chain" id="PRO_5046863500" evidence="1">
    <location>
        <begin position="20"/>
        <end position="276"/>
    </location>
</feature>
<name>A0ABT8CRP7_9FLAO</name>